<sequence length="205" mass="23622">MNSYQKEQLEALQIIRSHMADLKTELLRTVESSLNEYLLFRSQTDKFLSDHFSAICSLSCYQSRLSACCSKDGIITFFADVVINALNTNEAELDRMETMLKKPNKSYKCVYLAPEGCVWRVKPIVCQMFLCDKAEEDVFGKNPVAREEWEIFKKKKKDFTWPDKIVLFDQIESIFISAGCSSTLMYLNKSPGLLRIKRQAGLIEK</sequence>
<name>E1YI91_9BACT</name>
<evidence type="ECO:0000313" key="1">
    <source>
        <dbReference type="EMBL" id="CBX30360.1"/>
    </source>
</evidence>
<protein>
    <submittedName>
        <fullName evidence="1">Uncharacterized protein</fullName>
    </submittedName>
</protein>
<reference evidence="1" key="1">
    <citation type="journal article" date="2011" name="Environ. Microbiol.">
        <title>Genomic insights into the metabolic potential of the polycyclic aromatic hydrocarbon degrading sulfate-reducing Deltaproteobacterium N47.</title>
        <authorList>
            <person name="Bergmann F."/>
            <person name="Selesi D."/>
            <person name="Weinmaier T."/>
            <person name="Tischler P."/>
            <person name="Rattei T."/>
            <person name="Meckenstock R.U."/>
        </authorList>
    </citation>
    <scope>NUCLEOTIDE SEQUENCE</scope>
</reference>
<organism evidence="1">
    <name type="scientific">uncultured Desulfobacterium sp</name>
    <dbReference type="NCBI Taxonomy" id="201089"/>
    <lineage>
        <taxon>Bacteria</taxon>
        <taxon>Pseudomonadati</taxon>
        <taxon>Thermodesulfobacteriota</taxon>
        <taxon>Desulfobacteria</taxon>
        <taxon>Desulfobacterales</taxon>
        <taxon>Desulfobacteriaceae</taxon>
        <taxon>Desulfobacterium</taxon>
        <taxon>environmental samples</taxon>
    </lineage>
</organism>
<dbReference type="AlphaFoldDB" id="E1YI91"/>
<proteinExistence type="predicted"/>
<accession>E1YI91</accession>
<dbReference type="EMBL" id="FR695874">
    <property type="protein sequence ID" value="CBX30360.1"/>
    <property type="molecule type" value="Genomic_DNA"/>
</dbReference>
<gene>
    <name evidence="1" type="ORF">N47_D31690</name>
</gene>